<sequence>MLMALAVHLALKNLQRVHPGHLPVLLPPLEDKAVQGPEDRPVHVHPVVHTLQDQRAALRVLPGLEVAPKVQFVPEADQRTLEVDQDPLGQGVAQRVQPEVALGPGAEVLQGLGAVQGVQLGPEVGQRVLHGLGVGPVAQQDLEVGLKALQDLEVDLKALQDLEVDLKVHQGLGVGLEAQQGLGVVLKDLSGSKSPARSKSGSRSRSGSKSPARSRSGSRSSSRSSSRIASRPASPDEQGDKSKEKSKNESKAASDDDLPKITKKRSRRIIRGDDEDEEDEKPGSGKGSGDEGSESEEEEKDQEQQELIANIFGDSDEGEDFEGFKADELPKSKKKGEKRSKKEASGSDAEGSGPRPMQASDDSEDDDVKKELQKEDFMSDFDIMMQRKKEESGKRRKRKDIDIINDSDDLIAEIITQMKQAAREDRERNKQRQAATRKLSMLPMVVSQLQKHDLKIAFLDQGVLSVMADWLAPLPDKSLPHVKIRESMLKLLIDFPCMDPAVLKASGIGRAVMYLYQHPKEVRANRERAYRLINEWARPIFNLTTNYSSLSKEEREARDFQHMPKKKKMRMEQGDDEAETTQDIDRALAGEDRSLRPGDKGWVGRARVPMPSTKDYVVRPKPNVEMEFTSRMLFMFFVYSGWHKDNTLRGYLSLKDTLALQLGVVLCREVLLY</sequence>
<accession>A0ABY6LNE7</accession>
<feature type="compositionally biased region" description="Acidic residues" evidence="3">
    <location>
        <begin position="291"/>
        <end position="301"/>
    </location>
</feature>
<feature type="compositionally biased region" description="Basic and acidic residues" evidence="3">
    <location>
        <begin position="322"/>
        <end position="331"/>
    </location>
</feature>
<evidence type="ECO:0000313" key="6">
    <source>
        <dbReference type="Proteomes" id="UP001235939"/>
    </source>
</evidence>
<dbReference type="PANTHER" id="PTHR46010">
    <property type="entry name" value="PROTEIN IWS1 HOMOLOG"/>
    <property type="match status" value="1"/>
</dbReference>
<keyword evidence="2" id="KW-0539">Nucleus</keyword>
<comment type="similarity">
    <text evidence="1">Belongs to the IWS1 family.</text>
</comment>
<dbReference type="Proteomes" id="UP001235939">
    <property type="component" value="Chromosome 19"/>
</dbReference>
<dbReference type="EMBL" id="CP092881">
    <property type="protein sequence ID" value="UYV81015.1"/>
    <property type="molecule type" value="Genomic_DNA"/>
</dbReference>
<keyword evidence="6" id="KW-1185">Reference proteome</keyword>
<dbReference type="InterPro" id="IPR051037">
    <property type="entry name" value="RNAPII_TF_IWS1"/>
</dbReference>
<dbReference type="PROSITE" id="PS51319">
    <property type="entry name" value="TFIIS_N"/>
    <property type="match status" value="1"/>
</dbReference>
<name>A0ABY6LNE7_9ARAC</name>
<dbReference type="Gene3D" id="1.20.930.10">
    <property type="entry name" value="Conserved domain common to transcription factors TFIIS, elongin A, CRSP70"/>
    <property type="match status" value="1"/>
</dbReference>
<comment type="subcellular location">
    <subcellularLocation>
        <location evidence="2">Nucleus</location>
    </subcellularLocation>
</comment>
<dbReference type="InterPro" id="IPR017923">
    <property type="entry name" value="TFIIS_N"/>
</dbReference>
<feature type="compositionally biased region" description="Basic and acidic residues" evidence="3">
    <location>
        <begin position="552"/>
        <end position="562"/>
    </location>
</feature>
<protein>
    <submittedName>
        <fullName evidence="5">IWS1</fullName>
    </submittedName>
</protein>
<reference evidence="5 6" key="1">
    <citation type="submission" date="2022-01" db="EMBL/GenBank/DDBJ databases">
        <title>A chromosomal length assembly of Cordylochernes scorpioides.</title>
        <authorList>
            <person name="Zeh D."/>
            <person name="Zeh J."/>
        </authorList>
    </citation>
    <scope>NUCLEOTIDE SEQUENCE [LARGE SCALE GENOMIC DNA]</scope>
    <source>
        <strain evidence="5">IN4F17</strain>
        <tissue evidence="5">Whole Body</tissue>
    </source>
</reference>
<feature type="region of interest" description="Disordered" evidence="3">
    <location>
        <begin position="552"/>
        <end position="580"/>
    </location>
</feature>
<evidence type="ECO:0000313" key="5">
    <source>
        <dbReference type="EMBL" id="UYV81015.1"/>
    </source>
</evidence>
<evidence type="ECO:0000259" key="4">
    <source>
        <dbReference type="PROSITE" id="PS51319"/>
    </source>
</evidence>
<organism evidence="5 6">
    <name type="scientific">Cordylochernes scorpioides</name>
    <dbReference type="NCBI Taxonomy" id="51811"/>
    <lineage>
        <taxon>Eukaryota</taxon>
        <taxon>Metazoa</taxon>
        <taxon>Ecdysozoa</taxon>
        <taxon>Arthropoda</taxon>
        <taxon>Chelicerata</taxon>
        <taxon>Arachnida</taxon>
        <taxon>Pseudoscorpiones</taxon>
        <taxon>Cheliferoidea</taxon>
        <taxon>Chernetidae</taxon>
        <taxon>Cordylochernes</taxon>
    </lineage>
</organism>
<feature type="compositionally biased region" description="Basic and acidic residues" evidence="3">
    <location>
        <begin position="238"/>
        <end position="260"/>
    </location>
</feature>
<evidence type="ECO:0000256" key="3">
    <source>
        <dbReference type="SAM" id="MobiDB-lite"/>
    </source>
</evidence>
<proteinExistence type="inferred from homology"/>
<gene>
    <name evidence="5" type="ORF">LAZ67_19002531</name>
</gene>
<dbReference type="PANTHER" id="PTHR46010:SF1">
    <property type="entry name" value="PROTEIN IWS1 HOMOLOG"/>
    <property type="match status" value="1"/>
</dbReference>
<evidence type="ECO:0000256" key="2">
    <source>
        <dbReference type="PROSITE-ProRule" id="PRU00649"/>
    </source>
</evidence>
<dbReference type="InterPro" id="IPR035441">
    <property type="entry name" value="TFIIS/LEDGF_dom_sf"/>
</dbReference>
<feature type="region of interest" description="Disordered" evidence="3">
    <location>
        <begin position="189"/>
        <end position="375"/>
    </location>
</feature>
<feature type="domain" description="TFIIS N-terminal" evidence="4">
    <location>
        <begin position="465"/>
        <end position="543"/>
    </location>
</feature>
<dbReference type="Pfam" id="PF08711">
    <property type="entry name" value="Med26"/>
    <property type="match status" value="1"/>
</dbReference>
<feature type="compositionally biased region" description="Low complexity" evidence="3">
    <location>
        <begin position="191"/>
        <end position="235"/>
    </location>
</feature>
<evidence type="ECO:0000256" key="1">
    <source>
        <dbReference type="ARBA" id="ARBA00037992"/>
    </source>
</evidence>